<evidence type="ECO:0000313" key="4">
    <source>
        <dbReference type="EMBL" id="SRX91942.1"/>
    </source>
</evidence>
<dbReference type="PANTHER" id="PTHR39428">
    <property type="entry name" value="F420H(2)-DEPENDENT QUINONE REDUCTASE RV1261C"/>
    <property type="match status" value="1"/>
</dbReference>
<proteinExistence type="inferred from homology"/>
<dbReference type="GO" id="GO:0016491">
    <property type="term" value="F:oxidoreductase activity"/>
    <property type="evidence" value="ECO:0007669"/>
    <property type="project" value="UniProtKB-KW"/>
</dbReference>
<keyword evidence="5" id="KW-1185">Reference proteome</keyword>
<dbReference type="InterPro" id="IPR004378">
    <property type="entry name" value="F420H2_quin_Rdtase"/>
</dbReference>
<accession>A0A1E3TII4</accession>
<dbReference type="RefSeq" id="WP_069395373.1">
    <property type="nucleotide sequence ID" value="NZ_JACKUN010000014.1"/>
</dbReference>
<dbReference type="AlphaFoldDB" id="A0A1E3TII4"/>
<protein>
    <recommendedName>
        <fullName evidence="6">Nitroreductase family deazaflavin-dependent oxidoreductase</fullName>
    </recommendedName>
</protein>
<dbReference type="EMBL" id="UEGW01000001">
    <property type="protein sequence ID" value="SRX91942.1"/>
    <property type="molecule type" value="Genomic_DNA"/>
</dbReference>
<evidence type="ECO:0008006" key="6">
    <source>
        <dbReference type="Google" id="ProtNLM"/>
    </source>
</evidence>
<evidence type="ECO:0000256" key="3">
    <source>
        <dbReference type="ARBA" id="ARBA00049106"/>
    </source>
</evidence>
<dbReference type="SUPFAM" id="SSF50475">
    <property type="entry name" value="FMN-binding split barrel"/>
    <property type="match status" value="1"/>
</dbReference>
<dbReference type="GO" id="GO:0070967">
    <property type="term" value="F:coenzyme F420 binding"/>
    <property type="evidence" value="ECO:0007669"/>
    <property type="project" value="TreeGrafter"/>
</dbReference>
<name>A0A1E3TII4_MYCSH</name>
<gene>
    <name evidence="4" type="ORF">MSP7336_00163</name>
</gene>
<dbReference type="Gene3D" id="2.30.110.10">
    <property type="entry name" value="Electron Transport, Fmn-binding Protein, Chain A"/>
    <property type="match status" value="1"/>
</dbReference>
<dbReference type="GO" id="GO:0005886">
    <property type="term" value="C:plasma membrane"/>
    <property type="evidence" value="ECO:0007669"/>
    <property type="project" value="TreeGrafter"/>
</dbReference>
<evidence type="ECO:0000313" key="5">
    <source>
        <dbReference type="Proteomes" id="UP000252015"/>
    </source>
</evidence>
<evidence type="ECO:0000256" key="2">
    <source>
        <dbReference type="ARBA" id="ARBA00023002"/>
    </source>
</evidence>
<comment type="catalytic activity">
    <reaction evidence="3">
        <text>oxidized coenzyme F420-(gamma-L-Glu)(n) + a quinol + H(+) = reduced coenzyme F420-(gamma-L-Glu)(n) + a quinone</text>
        <dbReference type="Rhea" id="RHEA:39663"/>
        <dbReference type="Rhea" id="RHEA-COMP:12939"/>
        <dbReference type="Rhea" id="RHEA-COMP:14378"/>
        <dbReference type="ChEBI" id="CHEBI:15378"/>
        <dbReference type="ChEBI" id="CHEBI:24646"/>
        <dbReference type="ChEBI" id="CHEBI:132124"/>
        <dbReference type="ChEBI" id="CHEBI:133980"/>
        <dbReference type="ChEBI" id="CHEBI:139511"/>
    </reaction>
</comment>
<reference evidence="4 5" key="1">
    <citation type="submission" date="2018-05" db="EMBL/GenBank/DDBJ databases">
        <authorList>
            <consortium name="IHU Genomes"/>
        </authorList>
    </citation>
    <scope>NUCLEOTIDE SEQUENCE [LARGE SCALE GENOMIC DNA]</scope>
    <source>
        <strain evidence="4 5">P7336</strain>
    </source>
</reference>
<dbReference type="OrthoDB" id="8225825at2"/>
<organism evidence="4 5">
    <name type="scientific">Mycobacterium shimoidei</name>
    <dbReference type="NCBI Taxonomy" id="29313"/>
    <lineage>
        <taxon>Bacteria</taxon>
        <taxon>Bacillati</taxon>
        <taxon>Actinomycetota</taxon>
        <taxon>Actinomycetes</taxon>
        <taxon>Mycobacteriales</taxon>
        <taxon>Mycobacteriaceae</taxon>
        <taxon>Mycobacterium</taxon>
    </lineage>
</organism>
<keyword evidence="2" id="KW-0560">Oxidoreductase</keyword>
<dbReference type="NCBIfam" id="TIGR00026">
    <property type="entry name" value="hi_GC_TIGR00026"/>
    <property type="match status" value="1"/>
</dbReference>
<dbReference type="InterPro" id="IPR012349">
    <property type="entry name" value="Split_barrel_FMN-bd"/>
</dbReference>
<evidence type="ECO:0000256" key="1">
    <source>
        <dbReference type="ARBA" id="ARBA00008710"/>
    </source>
</evidence>
<dbReference type="Pfam" id="PF04075">
    <property type="entry name" value="F420H2_quin_red"/>
    <property type="match status" value="1"/>
</dbReference>
<comment type="similarity">
    <text evidence="1">Belongs to the F420H(2)-dependent quinone reductase family.</text>
</comment>
<dbReference type="PANTHER" id="PTHR39428:SF1">
    <property type="entry name" value="F420H(2)-DEPENDENT QUINONE REDUCTASE RV1261C"/>
    <property type="match status" value="1"/>
</dbReference>
<sequence length="175" mass="18945">MPNDTLNGIPRVDPRGSSARWKRVVASIAATKRGTAIHRAIAARLDAPIMRATRGHLNSAFGGLPIVVLISTGARSGQPRETPLTYFTDGDDVILVASNYGGARHPAWYHNLMAHPECELRIGKRGGRFVAREASGADRDRLYALAIELYPGYANYAAQTDGVRTIRVLRLTPAG</sequence>
<dbReference type="STRING" id="29313.BHQ16_07390"/>
<dbReference type="Proteomes" id="UP000252015">
    <property type="component" value="Unassembled WGS sequence"/>
</dbReference>